<evidence type="ECO:0000256" key="2">
    <source>
        <dbReference type="ARBA" id="ARBA00022679"/>
    </source>
</evidence>
<accession>A0ABV2Q2Z6</accession>
<organism evidence="5 6">
    <name type="scientific">Ottowia thiooxydans</name>
    <dbReference type="NCBI Taxonomy" id="219182"/>
    <lineage>
        <taxon>Bacteria</taxon>
        <taxon>Pseudomonadati</taxon>
        <taxon>Pseudomonadota</taxon>
        <taxon>Betaproteobacteria</taxon>
        <taxon>Burkholderiales</taxon>
        <taxon>Comamonadaceae</taxon>
        <taxon>Ottowia</taxon>
    </lineage>
</organism>
<keyword evidence="6" id="KW-1185">Reference proteome</keyword>
<evidence type="ECO:0000256" key="3">
    <source>
        <dbReference type="ARBA" id="ARBA00023315"/>
    </source>
</evidence>
<evidence type="ECO:0000313" key="5">
    <source>
        <dbReference type="EMBL" id="MET4574933.1"/>
    </source>
</evidence>
<dbReference type="InterPro" id="IPR002123">
    <property type="entry name" value="Plipid/glycerol_acylTrfase"/>
</dbReference>
<protein>
    <submittedName>
        <fullName evidence="5">1-acyl-sn-glycerol-3-phosphate acyltransferase</fullName>
    </submittedName>
</protein>
<evidence type="ECO:0000259" key="4">
    <source>
        <dbReference type="SMART" id="SM00563"/>
    </source>
</evidence>
<keyword evidence="3 5" id="KW-0012">Acyltransferase</keyword>
<dbReference type="CDD" id="cd07989">
    <property type="entry name" value="LPLAT_AGPAT-like"/>
    <property type="match status" value="1"/>
</dbReference>
<dbReference type="PANTHER" id="PTHR10434">
    <property type="entry name" value="1-ACYL-SN-GLYCEROL-3-PHOSPHATE ACYLTRANSFERASE"/>
    <property type="match status" value="1"/>
</dbReference>
<name>A0ABV2Q2Z6_9BURK</name>
<sequence>MALGVGLLTLICLSWTPFAMILGVVLPESRAKHIGRAAIRTGFRILLRLLAIFCGCRFDLQEVKEFGRRREPMVVVANHPSLFDAIVLVSCLPNAVCVMKAGLMHNLLLGAGARMARYIVNDSPLPMIRSAIHELRDGACLVIFPEGTRTNTPPVSPCSATAGVIAARAGVPVQALMIEMSSNYLGKQWPMWRPPRLPLTVRVRRGQRFDAIQQPQHFGREIELYFREHLSAAPLNSAQRN</sequence>
<dbReference type="PANTHER" id="PTHR10434:SF66">
    <property type="entry name" value="PHOSPHOLIPID_GLYCEROL ACYLTRANSFERASE DOMAIN-CONTAINING PROTEIN"/>
    <property type="match status" value="1"/>
</dbReference>
<evidence type="ECO:0000256" key="1">
    <source>
        <dbReference type="ARBA" id="ARBA00005189"/>
    </source>
</evidence>
<comment type="caution">
    <text evidence="5">The sequence shown here is derived from an EMBL/GenBank/DDBJ whole genome shotgun (WGS) entry which is preliminary data.</text>
</comment>
<comment type="pathway">
    <text evidence="1">Lipid metabolism.</text>
</comment>
<dbReference type="Proteomes" id="UP001549320">
    <property type="component" value="Unassembled WGS sequence"/>
</dbReference>
<gene>
    <name evidence="5" type="ORF">ABIE13_000030</name>
</gene>
<dbReference type="Pfam" id="PF01553">
    <property type="entry name" value="Acyltransferase"/>
    <property type="match status" value="1"/>
</dbReference>
<feature type="domain" description="Phospholipid/glycerol acyltransferase" evidence="4">
    <location>
        <begin position="73"/>
        <end position="181"/>
    </location>
</feature>
<dbReference type="SUPFAM" id="SSF69593">
    <property type="entry name" value="Glycerol-3-phosphate (1)-acyltransferase"/>
    <property type="match status" value="1"/>
</dbReference>
<evidence type="ECO:0000313" key="6">
    <source>
        <dbReference type="Proteomes" id="UP001549320"/>
    </source>
</evidence>
<reference evidence="5 6" key="1">
    <citation type="submission" date="2024-06" db="EMBL/GenBank/DDBJ databases">
        <title>Sorghum-associated microbial communities from plants grown in Nebraska, USA.</title>
        <authorList>
            <person name="Schachtman D."/>
        </authorList>
    </citation>
    <scope>NUCLEOTIDE SEQUENCE [LARGE SCALE GENOMIC DNA]</scope>
    <source>
        <strain evidence="5 6">2709</strain>
    </source>
</reference>
<dbReference type="EMBL" id="JBEPSH010000001">
    <property type="protein sequence ID" value="MET4574933.1"/>
    <property type="molecule type" value="Genomic_DNA"/>
</dbReference>
<dbReference type="SMART" id="SM00563">
    <property type="entry name" value="PlsC"/>
    <property type="match status" value="1"/>
</dbReference>
<proteinExistence type="predicted"/>
<dbReference type="RefSeq" id="WP_354440104.1">
    <property type="nucleotide sequence ID" value="NZ_JBEPSH010000001.1"/>
</dbReference>
<dbReference type="GO" id="GO:0016746">
    <property type="term" value="F:acyltransferase activity"/>
    <property type="evidence" value="ECO:0007669"/>
    <property type="project" value="UniProtKB-KW"/>
</dbReference>
<keyword evidence="2" id="KW-0808">Transferase</keyword>